<feature type="transmembrane region" description="Helical" evidence="5">
    <location>
        <begin position="176"/>
        <end position="193"/>
    </location>
</feature>
<dbReference type="Pfam" id="PF04893">
    <property type="entry name" value="Yip1"/>
    <property type="match status" value="1"/>
</dbReference>
<evidence type="ECO:0000259" key="6">
    <source>
        <dbReference type="Pfam" id="PF04893"/>
    </source>
</evidence>
<evidence type="ECO:0000256" key="1">
    <source>
        <dbReference type="ARBA" id="ARBA00004141"/>
    </source>
</evidence>
<keyword evidence="4 5" id="KW-0472">Membrane</keyword>
<evidence type="ECO:0000256" key="5">
    <source>
        <dbReference type="SAM" id="Phobius"/>
    </source>
</evidence>
<evidence type="ECO:0000256" key="2">
    <source>
        <dbReference type="ARBA" id="ARBA00022692"/>
    </source>
</evidence>
<comment type="caution">
    <text evidence="7">The sequence shown here is derived from an EMBL/GenBank/DDBJ whole genome shotgun (WGS) entry which is preliminary data.</text>
</comment>
<feature type="domain" description="Yip1" evidence="6">
    <location>
        <begin position="7"/>
        <end position="192"/>
    </location>
</feature>
<feature type="transmembrane region" description="Helical" evidence="5">
    <location>
        <begin position="12"/>
        <end position="31"/>
    </location>
</feature>
<keyword evidence="8" id="KW-1185">Reference proteome</keyword>
<feature type="transmembrane region" description="Helical" evidence="5">
    <location>
        <begin position="51"/>
        <end position="80"/>
    </location>
</feature>
<keyword evidence="2 5" id="KW-0812">Transmembrane</keyword>
<dbReference type="AlphaFoldDB" id="A0ABD5SPX0"/>
<protein>
    <submittedName>
        <fullName evidence="7">YIP1 family protein</fullName>
    </submittedName>
</protein>
<gene>
    <name evidence="7" type="ORF">ACFQE6_18605</name>
</gene>
<accession>A0ABD5SPX0</accession>
<dbReference type="RefSeq" id="WP_273739861.1">
    <property type="nucleotide sequence ID" value="NZ_JAQIVI010000302.1"/>
</dbReference>
<evidence type="ECO:0000256" key="3">
    <source>
        <dbReference type="ARBA" id="ARBA00022989"/>
    </source>
</evidence>
<dbReference type="InterPro" id="IPR006977">
    <property type="entry name" value="Yip1_dom"/>
</dbReference>
<proteinExistence type="predicted"/>
<feature type="transmembrane region" description="Helical" evidence="5">
    <location>
        <begin position="92"/>
        <end position="116"/>
    </location>
</feature>
<sequence>MTSRNARDAVRRRGIGVFVLHVVLESVWLYLGVRLLFDQVRNLDPRLEREAVSIVTGAIVIGVGALIVAWFVVAVIMHVGCGGGKRGTFTDAFGVAGWAYAPEVVLFLPSAIYGWWEIRHRSFDGSDPERLVAEFDAIASQTDLAAVLIALATTLWSVYILTYGIAETHDIPVDRAATPAVVVGLGSILFFLIN</sequence>
<reference evidence="7 8" key="1">
    <citation type="journal article" date="2019" name="Int. J. Syst. Evol. Microbiol.">
        <title>The Global Catalogue of Microorganisms (GCM) 10K type strain sequencing project: providing services to taxonomists for standard genome sequencing and annotation.</title>
        <authorList>
            <consortium name="The Broad Institute Genomics Platform"/>
            <consortium name="The Broad Institute Genome Sequencing Center for Infectious Disease"/>
            <person name="Wu L."/>
            <person name="Ma J."/>
        </authorList>
    </citation>
    <scope>NUCLEOTIDE SEQUENCE [LARGE SCALE GENOMIC DNA]</scope>
    <source>
        <strain evidence="7 8">LMG 29247</strain>
    </source>
</reference>
<keyword evidence="3 5" id="KW-1133">Transmembrane helix</keyword>
<dbReference type="EMBL" id="JBHSWV010000302">
    <property type="protein sequence ID" value="MFC6766909.1"/>
    <property type="molecule type" value="Genomic_DNA"/>
</dbReference>
<feature type="transmembrane region" description="Helical" evidence="5">
    <location>
        <begin position="144"/>
        <end position="164"/>
    </location>
</feature>
<evidence type="ECO:0000313" key="8">
    <source>
        <dbReference type="Proteomes" id="UP001596383"/>
    </source>
</evidence>
<evidence type="ECO:0000256" key="4">
    <source>
        <dbReference type="ARBA" id="ARBA00023136"/>
    </source>
</evidence>
<name>A0ABD5SPX0_9EURY</name>
<comment type="subcellular location">
    <subcellularLocation>
        <location evidence="1">Membrane</location>
        <topology evidence="1">Multi-pass membrane protein</topology>
    </subcellularLocation>
</comment>
<dbReference type="Proteomes" id="UP001596383">
    <property type="component" value="Unassembled WGS sequence"/>
</dbReference>
<dbReference type="GO" id="GO:0016020">
    <property type="term" value="C:membrane"/>
    <property type="evidence" value="ECO:0007669"/>
    <property type="project" value="UniProtKB-SubCell"/>
</dbReference>
<evidence type="ECO:0000313" key="7">
    <source>
        <dbReference type="EMBL" id="MFC6766909.1"/>
    </source>
</evidence>
<organism evidence="7 8">
    <name type="scientific">Natrinema soli</name>
    <dbReference type="NCBI Taxonomy" id="1930624"/>
    <lineage>
        <taxon>Archaea</taxon>
        <taxon>Methanobacteriati</taxon>
        <taxon>Methanobacteriota</taxon>
        <taxon>Stenosarchaea group</taxon>
        <taxon>Halobacteria</taxon>
        <taxon>Halobacteriales</taxon>
        <taxon>Natrialbaceae</taxon>
        <taxon>Natrinema</taxon>
    </lineage>
</organism>